<feature type="transmembrane region" description="Helical" evidence="2">
    <location>
        <begin position="215"/>
        <end position="239"/>
    </location>
</feature>
<evidence type="ECO:0000256" key="2">
    <source>
        <dbReference type="SAM" id="Phobius"/>
    </source>
</evidence>
<dbReference type="AlphaFoldDB" id="A0A6B9F4R5"/>
<name>A0A6B9F4R5_9EURY</name>
<keyword evidence="2" id="KW-0812">Transmembrane</keyword>
<evidence type="ECO:0000313" key="3">
    <source>
        <dbReference type="EMBL" id="QGX93391.1"/>
    </source>
</evidence>
<reference evidence="3 4" key="1">
    <citation type="submission" date="2018-12" db="EMBL/GenBank/DDBJ databases">
        <title>Complete genome sequence of Haloplanus rallus MBLA0036.</title>
        <authorList>
            <person name="Nam Y.-d."/>
            <person name="Kang J."/>
            <person name="Chung W.-H."/>
            <person name="Park Y.S."/>
        </authorList>
    </citation>
    <scope>NUCLEOTIDE SEQUENCE [LARGE SCALE GENOMIC DNA]</scope>
    <source>
        <strain evidence="3 4">MBLA0036</strain>
        <plasmid evidence="4">pmbla003601</plasmid>
    </source>
</reference>
<dbReference type="EMBL" id="CP034344">
    <property type="protein sequence ID" value="QGX93391.1"/>
    <property type="molecule type" value="Genomic_DNA"/>
</dbReference>
<gene>
    <name evidence="3" type="ORF">EI982_00685</name>
</gene>
<dbReference type="Pfam" id="PF19590">
    <property type="entry name" value="TrbL_3"/>
    <property type="match status" value="1"/>
</dbReference>
<feature type="compositionally biased region" description="Basic and acidic residues" evidence="1">
    <location>
        <begin position="426"/>
        <end position="454"/>
    </location>
</feature>
<protein>
    <submittedName>
        <fullName evidence="3">Uncharacterized protein</fullName>
    </submittedName>
</protein>
<dbReference type="Proteomes" id="UP000428325">
    <property type="component" value="Plasmid pMBLA003601"/>
</dbReference>
<keyword evidence="3" id="KW-0614">Plasmid</keyword>
<dbReference type="InterPro" id="IPR045782">
    <property type="entry name" value="TrbL_3"/>
</dbReference>
<keyword evidence="4" id="KW-1185">Reference proteome</keyword>
<accession>A0A6B9F4R5</accession>
<sequence>MRSLSRRVFRGVFVLAGLLLTGTSPALAQSDDSGDGGALGDIIIDAIQELLEILFSPIESVIQSHGDAVLRVVVGTPHPDAVFSQPTNGAWPGIYEYYWQMILPLTLSLYGLSIGLVIFLESTSHLFNGYHRSKLKKRAFAGLLGILSWWWIAALSMRFMDALAGFLVPSVSEISLFQTLSFTGMGVLGTIVALSTNFILFVLIGLIYLARQLALYLFVFLMPLLIVFWIPGVGPFSLVSKFMKKLAGFYVPFLFMTVPVALLFRLGDILGTSFGLSAGEFGAWLTALIIPLVAVASPFILFWQAGALFFIADRAARHVSAQKARGRLSRGRERLQSAKQGGKNFVRGVRDEPAVKSGGQYVLNSGDSRAHATGQRLNTTGSRLREAISDGGGGDGGQGGSGGSGGGSTASTGSGGDGGGNDGSGEFERDEALRDPQPRNRNRESRDDPPRYIQ</sequence>
<keyword evidence="2" id="KW-1133">Transmembrane helix</keyword>
<feature type="transmembrane region" description="Helical" evidence="2">
    <location>
        <begin position="97"/>
        <end position="119"/>
    </location>
</feature>
<feature type="transmembrane region" description="Helical" evidence="2">
    <location>
        <begin position="246"/>
        <end position="264"/>
    </location>
</feature>
<proteinExistence type="predicted"/>
<dbReference type="KEGG" id="hra:EI982_00685"/>
<organism evidence="3 4">
    <name type="scientific">Haloplanus rallus</name>
    <dbReference type="NCBI Taxonomy" id="1816183"/>
    <lineage>
        <taxon>Archaea</taxon>
        <taxon>Methanobacteriati</taxon>
        <taxon>Methanobacteriota</taxon>
        <taxon>Stenosarchaea group</taxon>
        <taxon>Halobacteria</taxon>
        <taxon>Halobacteriales</taxon>
        <taxon>Haloferacaceae</taxon>
        <taxon>Haloplanus</taxon>
    </lineage>
</organism>
<feature type="transmembrane region" description="Helical" evidence="2">
    <location>
        <begin position="284"/>
        <end position="312"/>
    </location>
</feature>
<evidence type="ECO:0000256" key="1">
    <source>
        <dbReference type="SAM" id="MobiDB-lite"/>
    </source>
</evidence>
<feature type="transmembrane region" description="Helical" evidence="2">
    <location>
        <begin position="139"/>
        <end position="157"/>
    </location>
</feature>
<dbReference type="OrthoDB" id="270253at2157"/>
<feature type="region of interest" description="Disordered" evidence="1">
    <location>
        <begin position="327"/>
        <end position="454"/>
    </location>
</feature>
<evidence type="ECO:0000313" key="4">
    <source>
        <dbReference type="Proteomes" id="UP000428325"/>
    </source>
</evidence>
<geneLocation type="plasmid" evidence="4">
    <name>pmbla003601</name>
</geneLocation>
<keyword evidence="2" id="KW-0472">Membrane</keyword>
<feature type="compositionally biased region" description="Gly residues" evidence="1">
    <location>
        <begin position="390"/>
        <end position="423"/>
    </location>
</feature>
<feature type="transmembrane region" description="Helical" evidence="2">
    <location>
        <begin position="187"/>
        <end position="209"/>
    </location>
</feature>